<dbReference type="AlphaFoldDB" id="A0A3A3F4N6"/>
<protein>
    <submittedName>
        <fullName evidence="1">Uncharacterized protein</fullName>
    </submittedName>
</protein>
<sequence>MSSNHFISPFSACAVIARFYGFATVKKLMLSNAIKTPTRFELYAHSHFEKLLENKQIKHDIEQYKLLDCTQVLEKGGTINDSDHIKICPHCYQETGIQLYQWQHIEVTSCRVHECALVNVKNLPLYDLQESCNLLSFERYMLSLGETESSEFAEKLLGFSSLLFRPFDFIQAKIKFQKFSVQQIRFLFDDAFKVLSCPSVSGIWKHLLLKHRAQFEKCGELVMHHRFDEIANSIYSIQHEYNFLKSTEELEAKTLLLKYHDAQIDKSLYVSTHRFDSKFDSQSFSFQIDGAALSEFLGINMKSLSHVAQQNMFDAIYLCKQQDKSFYDMRKVAEALSKSFELVSECDDKFLKVSDVPNGIYDLFDLSRDELVSCVLNSHVDGLYKINTSIERVNHLYVSENGLKQLLKEKWNAIDEVNKYDAVRMLKINADVLDTLIENEYLKLSTKNSEQIDADSIREFVSNYLILNRKANFEKARTCEKRITGCCNVQPIFQIYMDPNRTDFVLYDKAHLNDCCMQKLQSRFTHFSKSNIDLSKDVIIFRNKRRH</sequence>
<accession>A0A3A3F4N6</accession>
<evidence type="ECO:0000313" key="2">
    <source>
        <dbReference type="Proteomes" id="UP000265938"/>
    </source>
</evidence>
<name>A0A3A3F4N6_9GAMM</name>
<gene>
    <name evidence="1" type="ORF">D4741_12405</name>
</gene>
<organism evidence="1 2">
    <name type="scientific">Pseudoalteromonas gelatinilytica</name>
    <dbReference type="NCBI Taxonomy" id="1703256"/>
    <lineage>
        <taxon>Bacteria</taxon>
        <taxon>Pseudomonadati</taxon>
        <taxon>Pseudomonadota</taxon>
        <taxon>Gammaproteobacteria</taxon>
        <taxon>Alteromonadales</taxon>
        <taxon>Pseudoalteromonadaceae</taxon>
        <taxon>Pseudoalteromonas</taxon>
    </lineage>
</organism>
<dbReference type="RefSeq" id="WP_119853204.1">
    <property type="nucleotide sequence ID" value="NZ_QYSE01000002.1"/>
</dbReference>
<dbReference type="EMBL" id="QYSE01000002">
    <property type="protein sequence ID" value="RJF35764.1"/>
    <property type="molecule type" value="Genomic_DNA"/>
</dbReference>
<dbReference type="Proteomes" id="UP000265938">
    <property type="component" value="Unassembled WGS sequence"/>
</dbReference>
<evidence type="ECO:0000313" key="1">
    <source>
        <dbReference type="EMBL" id="RJF35764.1"/>
    </source>
</evidence>
<proteinExistence type="predicted"/>
<comment type="caution">
    <text evidence="1">The sequence shown here is derived from an EMBL/GenBank/DDBJ whole genome shotgun (WGS) entry which is preliminary data.</text>
</comment>
<reference evidence="1 2" key="1">
    <citation type="submission" date="2018-09" db="EMBL/GenBank/DDBJ databases">
        <title>Identification of marine bacteria producing industrial enzymes.</title>
        <authorList>
            <person name="Cheng T.H."/>
            <person name="Saidin J."/>
            <person name="Muhd D.D."/>
            <person name="Isa M.N.M."/>
            <person name="Bakar M.F.A."/>
            <person name="Ismail N."/>
        </authorList>
    </citation>
    <scope>NUCLEOTIDE SEQUENCE [LARGE SCALE GENOMIC DNA]</scope>
    <source>
        <strain evidence="1 2">MNAD 1.6</strain>
    </source>
</reference>